<evidence type="ECO:0000256" key="1">
    <source>
        <dbReference type="SAM" id="Phobius"/>
    </source>
</evidence>
<keyword evidence="3" id="KW-1185">Reference proteome</keyword>
<proteinExistence type="predicted"/>
<evidence type="ECO:0000313" key="3">
    <source>
        <dbReference type="Proteomes" id="UP001446871"/>
    </source>
</evidence>
<feature type="transmembrane region" description="Helical" evidence="1">
    <location>
        <begin position="23"/>
        <end position="41"/>
    </location>
</feature>
<comment type="caution">
    <text evidence="2">The sequence shown here is derived from an EMBL/GenBank/DDBJ whole genome shotgun (WGS) entry which is preliminary data.</text>
</comment>
<evidence type="ECO:0000313" key="2">
    <source>
        <dbReference type="EMBL" id="KAK8083323.1"/>
    </source>
</evidence>
<accession>A0ABR1WII3</accession>
<keyword evidence="1" id="KW-0812">Transmembrane</keyword>
<dbReference type="EMBL" id="JAQQWM010000001">
    <property type="protein sequence ID" value="KAK8083323.1"/>
    <property type="molecule type" value="Genomic_DNA"/>
</dbReference>
<reference evidence="2 3" key="1">
    <citation type="submission" date="2023-01" db="EMBL/GenBank/DDBJ databases">
        <title>Analysis of 21 Apiospora genomes using comparative genomics revels a genus with tremendous synthesis potential of carbohydrate active enzymes and secondary metabolites.</title>
        <authorList>
            <person name="Sorensen T."/>
        </authorList>
    </citation>
    <scope>NUCLEOTIDE SEQUENCE [LARGE SCALE GENOMIC DNA]</scope>
    <source>
        <strain evidence="2 3">CBS 83171</strain>
    </source>
</reference>
<gene>
    <name evidence="2" type="ORF">PG996_002104</name>
</gene>
<name>A0ABR1WII3_9PEZI</name>
<dbReference type="Proteomes" id="UP001446871">
    <property type="component" value="Unassembled WGS sequence"/>
</dbReference>
<keyword evidence="1" id="KW-0472">Membrane</keyword>
<protein>
    <submittedName>
        <fullName evidence="2">Uncharacterized protein</fullName>
    </submittedName>
</protein>
<feature type="transmembrane region" description="Helical" evidence="1">
    <location>
        <begin position="48"/>
        <end position="69"/>
    </location>
</feature>
<sequence>MFDLLTQLIYDTDAVKQLADGPVALIAVGLGLLLLFVFFMLRQLWKLASFVFFTVWFCGWGMACLLAFFCAGSDSNHCPQPWFQLTRFPFVLLERILGGYGGFGGLGV</sequence>
<organism evidence="2 3">
    <name type="scientific">Apiospora saccharicola</name>
    <dbReference type="NCBI Taxonomy" id="335842"/>
    <lineage>
        <taxon>Eukaryota</taxon>
        <taxon>Fungi</taxon>
        <taxon>Dikarya</taxon>
        <taxon>Ascomycota</taxon>
        <taxon>Pezizomycotina</taxon>
        <taxon>Sordariomycetes</taxon>
        <taxon>Xylariomycetidae</taxon>
        <taxon>Amphisphaeriales</taxon>
        <taxon>Apiosporaceae</taxon>
        <taxon>Apiospora</taxon>
    </lineage>
</organism>
<keyword evidence="1" id="KW-1133">Transmembrane helix</keyword>